<keyword evidence="3" id="KW-0456">Lyase</keyword>
<evidence type="ECO:0000259" key="2">
    <source>
        <dbReference type="Pfam" id="PF03328"/>
    </source>
</evidence>
<evidence type="ECO:0000313" key="4">
    <source>
        <dbReference type="Proteomes" id="UP000179467"/>
    </source>
</evidence>
<comment type="caution">
    <text evidence="3">The sequence shown here is derived from an EMBL/GenBank/DDBJ whole genome shotgun (WGS) entry which is preliminary data.</text>
</comment>
<protein>
    <submittedName>
        <fullName evidence="3">HpcH/HpaI aldolase/citrate lyase family protein</fullName>
    </submittedName>
</protein>
<accession>A0A1S1H7Z2</accession>
<reference evidence="3 4" key="1">
    <citation type="submission" date="2016-09" db="EMBL/GenBank/DDBJ databases">
        <title>Metabolic pathway, cell adaptation mechanisms and a novel monoxygenase revealed through proteogenomic-transcription analysis of a Sphingomonas haloaromaticamans strain degrading the fungicide ortho-phenylphenol.</title>
        <authorList>
            <person name="Perruchon C."/>
            <person name="Papadopoulou E.S."/>
            <person name="Rousidou C."/>
            <person name="Vasileiadis S."/>
            <person name="Tanou G."/>
            <person name="Amoutzias G."/>
            <person name="Molassiotis A."/>
            <person name="Karpouzas D.G."/>
        </authorList>
    </citation>
    <scope>NUCLEOTIDE SEQUENCE [LARGE SCALE GENOMIC DNA]</scope>
    <source>
        <strain evidence="3 4">P3</strain>
    </source>
</reference>
<dbReference type="Proteomes" id="UP000179467">
    <property type="component" value="Unassembled WGS sequence"/>
</dbReference>
<dbReference type="SUPFAM" id="SSF51621">
    <property type="entry name" value="Phosphoenolpyruvate/pyruvate domain"/>
    <property type="match status" value="1"/>
</dbReference>
<dbReference type="Gene3D" id="3.20.20.60">
    <property type="entry name" value="Phosphoenolpyruvate-binding domains"/>
    <property type="match status" value="1"/>
</dbReference>
<feature type="domain" description="HpcH/HpaI aldolase/citrate lyase" evidence="2">
    <location>
        <begin position="71"/>
        <end position="173"/>
    </location>
</feature>
<dbReference type="GO" id="GO:0046872">
    <property type="term" value="F:metal ion binding"/>
    <property type="evidence" value="ECO:0007669"/>
    <property type="project" value="UniProtKB-KW"/>
</dbReference>
<dbReference type="GO" id="GO:0016829">
    <property type="term" value="F:lyase activity"/>
    <property type="evidence" value="ECO:0007669"/>
    <property type="project" value="UniProtKB-KW"/>
</dbReference>
<dbReference type="OrthoDB" id="86160at2"/>
<dbReference type="RefSeq" id="WP_015458884.1">
    <property type="nucleotide sequence ID" value="NZ_MIPT01000001.1"/>
</dbReference>
<dbReference type="InterPro" id="IPR040442">
    <property type="entry name" value="Pyrv_kinase-like_dom_sf"/>
</dbReference>
<sequence length="268" mass="29350">MNRSELELLDNLKRGRDHHGVVAVKAEFEAEGTRPDEFHRLLEIAQRAGVKVALKIGGCEAVSDLLASKIYGVDYVIAPMVETPYALSKFVDAKNKTHGAQEQRTSFLFNLETETTLRNLPAILPVARSGVDGMVFGRVDFALSRGLPRGAINDPSITAAVIEAAHACRDNDLELVVGGSVAVEAIPALREIRRVRLDRFETRKIVFDGAAIEDAAIAEGIMQAVAFELGWLKNKHDYYDAIAREDLARIAMLEARMPAPRQAVPHAA</sequence>
<dbReference type="EMBL" id="MIPT01000001">
    <property type="protein sequence ID" value="OHT18204.1"/>
    <property type="molecule type" value="Genomic_DNA"/>
</dbReference>
<evidence type="ECO:0000313" key="3">
    <source>
        <dbReference type="EMBL" id="OHT18204.1"/>
    </source>
</evidence>
<gene>
    <name evidence="3" type="ORF">BHE75_00173</name>
</gene>
<organism evidence="3 4">
    <name type="scientific">Edaphosphingomonas haloaromaticamans</name>
    <dbReference type="NCBI Taxonomy" id="653954"/>
    <lineage>
        <taxon>Bacteria</taxon>
        <taxon>Pseudomonadati</taxon>
        <taxon>Pseudomonadota</taxon>
        <taxon>Alphaproteobacteria</taxon>
        <taxon>Sphingomonadales</taxon>
        <taxon>Rhizorhabdaceae</taxon>
        <taxon>Edaphosphingomonas</taxon>
    </lineage>
</organism>
<dbReference type="AlphaFoldDB" id="A0A1S1H7Z2"/>
<name>A0A1S1H7Z2_9SPHN</name>
<keyword evidence="1" id="KW-0479">Metal-binding</keyword>
<keyword evidence="4" id="KW-1185">Reference proteome</keyword>
<dbReference type="Pfam" id="PF03328">
    <property type="entry name" value="HpcH_HpaI"/>
    <property type="match status" value="1"/>
</dbReference>
<evidence type="ECO:0000256" key="1">
    <source>
        <dbReference type="ARBA" id="ARBA00022723"/>
    </source>
</evidence>
<proteinExistence type="predicted"/>
<dbReference type="InterPro" id="IPR015813">
    <property type="entry name" value="Pyrv/PenolPyrv_kinase-like_dom"/>
</dbReference>
<dbReference type="InterPro" id="IPR005000">
    <property type="entry name" value="Aldolase/citrate-lyase_domain"/>
</dbReference>